<evidence type="ECO:0000259" key="1">
    <source>
        <dbReference type="PROSITE" id="PS50206"/>
    </source>
</evidence>
<dbReference type="InterPro" id="IPR036873">
    <property type="entry name" value="Rhodanese-like_dom_sf"/>
</dbReference>
<feature type="domain" description="Rhodanese" evidence="1">
    <location>
        <begin position="18"/>
        <end position="103"/>
    </location>
</feature>
<dbReference type="InterPro" id="IPR050229">
    <property type="entry name" value="GlpE_sulfurtransferase"/>
</dbReference>
<comment type="caution">
    <text evidence="2">The sequence shown here is derived from an EMBL/GenBank/DDBJ whole genome shotgun (WGS) entry which is preliminary data.</text>
</comment>
<keyword evidence="3" id="KW-1185">Reference proteome</keyword>
<dbReference type="InterPro" id="IPR001763">
    <property type="entry name" value="Rhodanese-like_dom"/>
</dbReference>
<name>A0ABV9QSA3_9FIRM</name>
<gene>
    <name evidence="2" type="ORF">ACFO4R_10605</name>
</gene>
<dbReference type="Pfam" id="PF00581">
    <property type="entry name" value="Rhodanese"/>
    <property type="match status" value="1"/>
</dbReference>
<dbReference type="SUPFAM" id="SSF52821">
    <property type="entry name" value="Rhodanese/Cell cycle control phosphatase"/>
    <property type="match status" value="1"/>
</dbReference>
<evidence type="ECO:0000313" key="2">
    <source>
        <dbReference type="EMBL" id="MFC4805521.1"/>
    </source>
</evidence>
<organism evidence="2 3">
    <name type="scientific">Filifactor villosus</name>
    <dbReference type="NCBI Taxonomy" id="29374"/>
    <lineage>
        <taxon>Bacteria</taxon>
        <taxon>Bacillati</taxon>
        <taxon>Bacillota</taxon>
        <taxon>Clostridia</taxon>
        <taxon>Peptostreptococcales</taxon>
        <taxon>Filifactoraceae</taxon>
        <taxon>Filifactor</taxon>
    </lineage>
</organism>
<dbReference type="PROSITE" id="PS50206">
    <property type="entry name" value="RHODANESE_3"/>
    <property type="match status" value="1"/>
</dbReference>
<evidence type="ECO:0000313" key="3">
    <source>
        <dbReference type="Proteomes" id="UP001595916"/>
    </source>
</evidence>
<dbReference type="EMBL" id="JBHSHL010000051">
    <property type="protein sequence ID" value="MFC4805521.1"/>
    <property type="molecule type" value="Genomic_DNA"/>
</dbReference>
<dbReference type="CDD" id="cd00158">
    <property type="entry name" value="RHOD"/>
    <property type="match status" value="1"/>
</dbReference>
<dbReference type="RefSeq" id="WP_379789089.1">
    <property type="nucleotide sequence ID" value="NZ_JBHSHL010000051.1"/>
</dbReference>
<dbReference type="Gene3D" id="3.40.250.10">
    <property type="entry name" value="Rhodanese-like domain"/>
    <property type="match status" value="1"/>
</dbReference>
<dbReference type="PANTHER" id="PTHR43031">
    <property type="entry name" value="FAD-DEPENDENT OXIDOREDUCTASE"/>
    <property type="match status" value="1"/>
</dbReference>
<dbReference type="Proteomes" id="UP001595916">
    <property type="component" value="Unassembled WGS sequence"/>
</dbReference>
<dbReference type="SMART" id="SM00450">
    <property type="entry name" value="RHOD"/>
    <property type="match status" value="1"/>
</dbReference>
<reference evidence="3" key="1">
    <citation type="journal article" date="2019" name="Int. J. Syst. Evol. Microbiol.">
        <title>The Global Catalogue of Microorganisms (GCM) 10K type strain sequencing project: providing services to taxonomists for standard genome sequencing and annotation.</title>
        <authorList>
            <consortium name="The Broad Institute Genomics Platform"/>
            <consortium name="The Broad Institute Genome Sequencing Center for Infectious Disease"/>
            <person name="Wu L."/>
            <person name="Ma J."/>
        </authorList>
    </citation>
    <scope>NUCLEOTIDE SEQUENCE [LARGE SCALE GENOMIC DNA]</scope>
    <source>
        <strain evidence="3">CCUG 46385</strain>
    </source>
</reference>
<dbReference type="PANTHER" id="PTHR43031:SF18">
    <property type="entry name" value="RHODANESE-RELATED SULFURTRANSFERASES"/>
    <property type="match status" value="1"/>
</dbReference>
<accession>A0ABV9QSA3</accession>
<sequence>MFLFGKKFSMKDLQQIMEEKKVKVIDVRTKQEYEEGHIEGAVNIPMDKIEDTFEELFPKKEEDYYFYCHSGARSAMVSNYLKSMGYSNCHNVGSFLRWKGRIEK</sequence>
<proteinExistence type="predicted"/>
<protein>
    <submittedName>
        <fullName evidence="2">Rhodanese-like domain-containing protein</fullName>
    </submittedName>
</protein>